<dbReference type="PANTHER" id="PTHR31636">
    <property type="entry name" value="OSJNBA0084A10.13 PROTEIN-RELATED"/>
    <property type="match status" value="1"/>
</dbReference>
<feature type="region of interest" description="SAW" evidence="3">
    <location>
        <begin position="365"/>
        <end position="441"/>
    </location>
</feature>
<evidence type="ECO:0000313" key="6">
    <source>
        <dbReference type="Proteomes" id="UP001293254"/>
    </source>
</evidence>
<gene>
    <name evidence="5" type="ORF">Salat_0296900</name>
</gene>
<dbReference type="InterPro" id="IPR005202">
    <property type="entry name" value="TF_GRAS"/>
</dbReference>
<name>A0AAE1YZK8_9LAMI</name>
<evidence type="ECO:0000256" key="2">
    <source>
        <dbReference type="ARBA" id="ARBA00023163"/>
    </source>
</evidence>
<dbReference type="AlphaFoldDB" id="A0AAE1YZK8"/>
<evidence type="ECO:0000313" key="5">
    <source>
        <dbReference type="EMBL" id="KAK4439620.1"/>
    </source>
</evidence>
<feature type="compositionally biased region" description="Acidic residues" evidence="4">
    <location>
        <begin position="13"/>
        <end position="23"/>
    </location>
</feature>
<accession>A0AAE1YZK8</accession>
<reference evidence="5" key="1">
    <citation type="submission" date="2020-06" db="EMBL/GenBank/DDBJ databases">
        <authorList>
            <person name="Li T."/>
            <person name="Hu X."/>
            <person name="Zhang T."/>
            <person name="Song X."/>
            <person name="Zhang H."/>
            <person name="Dai N."/>
            <person name="Sheng W."/>
            <person name="Hou X."/>
            <person name="Wei L."/>
        </authorList>
    </citation>
    <scope>NUCLEOTIDE SEQUENCE</scope>
    <source>
        <strain evidence="5">3651</strain>
        <tissue evidence="5">Leaf</tissue>
    </source>
</reference>
<dbReference type="Proteomes" id="UP001293254">
    <property type="component" value="Unassembled WGS sequence"/>
</dbReference>
<dbReference type="PROSITE" id="PS50985">
    <property type="entry name" value="GRAS"/>
    <property type="match status" value="1"/>
</dbReference>
<keyword evidence="1" id="KW-0805">Transcription regulation</keyword>
<feature type="short sequence motif" description="VHIID" evidence="3">
    <location>
        <begin position="185"/>
        <end position="189"/>
    </location>
</feature>
<evidence type="ECO:0000256" key="4">
    <source>
        <dbReference type="SAM" id="MobiDB-lite"/>
    </source>
</evidence>
<comment type="caution">
    <text evidence="5">The sequence shown here is derived from an EMBL/GenBank/DDBJ whole genome shotgun (WGS) entry which is preliminary data.</text>
</comment>
<reference evidence="5" key="2">
    <citation type="journal article" date="2024" name="Plant">
        <title>Genomic evolution and insights into agronomic trait innovations of Sesamum species.</title>
        <authorList>
            <person name="Miao H."/>
            <person name="Wang L."/>
            <person name="Qu L."/>
            <person name="Liu H."/>
            <person name="Sun Y."/>
            <person name="Le M."/>
            <person name="Wang Q."/>
            <person name="Wei S."/>
            <person name="Zheng Y."/>
            <person name="Lin W."/>
            <person name="Duan Y."/>
            <person name="Cao H."/>
            <person name="Xiong S."/>
            <person name="Wang X."/>
            <person name="Wei L."/>
            <person name="Li C."/>
            <person name="Ma Q."/>
            <person name="Ju M."/>
            <person name="Zhao R."/>
            <person name="Li G."/>
            <person name="Mu C."/>
            <person name="Tian Q."/>
            <person name="Mei H."/>
            <person name="Zhang T."/>
            <person name="Gao T."/>
            <person name="Zhang H."/>
        </authorList>
    </citation>
    <scope>NUCLEOTIDE SEQUENCE</scope>
    <source>
        <strain evidence="5">3651</strain>
    </source>
</reference>
<protein>
    <submittedName>
        <fullName evidence="5">Scarecrow-like protein 18</fullName>
    </submittedName>
</protein>
<evidence type="ECO:0000256" key="3">
    <source>
        <dbReference type="PROSITE-ProRule" id="PRU01191"/>
    </source>
</evidence>
<feature type="region of interest" description="Disordered" evidence="4">
    <location>
        <begin position="1"/>
        <end position="31"/>
    </location>
</feature>
<comment type="caution">
    <text evidence="3">Lacks conserved residue(s) required for the propagation of feature annotation.</text>
</comment>
<dbReference type="EMBL" id="JACGWO010000001">
    <property type="protein sequence ID" value="KAK4439620.1"/>
    <property type="molecule type" value="Genomic_DNA"/>
</dbReference>
<organism evidence="5 6">
    <name type="scientific">Sesamum alatum</name>
    <dbReference type="NCBI Taxonomy" id="300844"/>
    <lineage>
        <taxon>Eukaryota</taxon>
        <taxon>Viridiplantae</taxon>
        <taxon>Streptophyta</taxon>
        <taxon>Embryophyta</taxon>
        <taxon>Tracheophyta</taxon>
        <taxon>Spermatophyta</taxon>
        <taxon>Magnoliopsida</taxon>
        <taxon>eudicotyledons</taxon>
        <taxon>Gunneridae</taxon>
        <taxon>Pentapetalae</taxon>
        <taxon>asterids</taxon>
        <taxon>lamiids</taxon>
        <taxon>Lamiales</taxon>
        <taxon>Pedaliaceae</taxon>
        <taxon>Sesamum</taxon>
    </lineage>
</organism>
<keyword evidence="2" id="KW-0804">Transcription</keyword>
<evidence type="ECO:0000256" key="1">
    <source>
        <dbReference type="ARBA" id="ARBA00023015"/>
    </source>
</evidence>
<keyword evidence="6" id="KW-1185">Reference proteome</keyword>
<sequence length="441" mass="49762">MLGSFGSSSHEEQEQEQEEEEQDPTPPNVYLHHQIQPRTCFASAPPIHMRQLLISCAELVSRSDISAARRLIAILSSNSSPYGDSTERLVHQFTKALALRINRYATSAATPTTAFLMIPNHPPATATASTSGSTSNIMAHDLGPNDDALLQSSYLSLNQVTPFIRFSQLTANQAILEAIEGQQAIHILDFDIMHGVQWPPLMQAVAERYPPPTLRITGTGHDLEILRRTGDRLAKFAHSLGLRFQFHPLILLTNEDPISVASSVLLLPDETLVVNCVHYLHRLFKDRDRLHLFLHRIKAMGPRVLTVAEREANHNHPIFQQRFVEALDHYAAVFDSLEATLPPNSRERLAVEQIWFGREIADIVAAEGDSRRERHERFRSWEVMLRSSGFSNVPLSPFALSQAKLLLRLHYPSEGYQLHILNDSFFLGWQNQPLFSVSSWN</sequence>
<proteinExistence type="inferred from homology"/>
<comment type="similarity">
    <text evidence="3">Belongs to the GRAS family.</text>
</comment>
<dbReference type="Pfam" id="PF03514">
    <property type="entry name" value="GRAS"/>
    <property type="match status" value="1"/>
</dbReference>